<dbReference type="AlphaFoldDB" id="B7JW85"/>
<dbReference type="HOGENOM" id="CLU_058422_1_0_3"/>
<accession>B7JW85</accession>
<dbReference type="OrthoDB" id="9795498at2"/>
<dbReference type="Gene3D" id="3.40.50.150">
    <property type="entry name" value="Vaccinia Virus protein VP39"/>
    <property type="match status" value="1"/>
</dbReference>
<dbReference type="InterPro" id="IPR029063">
    <property type="entry name" value="SAM-dependent_MTases_sf"/>
</dbReference>
<dbReference type="SUPFAM" id="SSF53335">
    <property type="entry name" value="S-adenosyl-L-methionine-dependent methyltransferases"/>
    <property type="match status" value="1"/>
</dbReference>
<evidence type="ECO:0000313" key="1">
    <source>
        <dbReference type="EMBL" id="ACK66930.1"/>
    </source>
</evidence>
<organism evidence="1 2">
    <name type="scientific">Rippkaea orientalis (strain PCC 8801 / RF-1)</name>
    <name type="common">Cyanothece sp. (strain PCC 8801)</name>
    <dbReference type="NCBI Taxonomy" id="41431"/>
    <lineage>
        <taxon>Bacteria</taxon>
        <taxon>Bacillati</taxon>
        <taxon>Cyanobacteriota</taxon>
        <taxon>Cyanophyceae</taxon>
        <taxon>Oscillatoriophycideae</taxon>
        <taxon>Chroococcales</taxon>
        <taxon>Aphanothecaceae</taxon>
        <taxon>Rippkaea</taxon>
        <taxon>Rippkaea orientalis</taxon>
    </lineage>
</organism>
<dbReference type="Proteomes" id="UP000008204">
    <property type="component" value="Chromosome"/>
</dbReference>
<dbReference type="KEGG" id="cyp:PCC8801_2934"/>
<dbReference type="Pfam" id="PF13578">
    <property type="entry name" value="Methyltransf_24"/>
    <property type="match status" value="1"/>
</dbReference>
<dbReference type="RefSeq" id="WP_012596196.1">
    <property type="nucleotide sequence ID" value="NC_011726.1"/>
</dbReference>
<evidence type="ECO:0008006" key="3">
    <source>
        <dbReference type="Google" id="ProtNLM"/>
    </source>
</evidence>
<sequence length="302" mass="34789">MNSTDFLAFIESQIEEHPELVETLKVAAHKASPETVALLDYPIILKRRWDGSNPHRQLQDLFNQQRDIYKAYLESFLPLASYFADIEDQPADYYTSPKPCWLNGWLPSLDGISLYCLIANTKPKLYMEVGSGNSTKFAHKAIVDHGLDTKIISIDPYPRAEIDKICNEIIRQPVEEVNLDVFKQLEANDILFIDNSHRVFMNSDVTTVFLEVIPQLASGVLVEIHDICLPYDYPQDWISRYYSEQYLLAAYILAKGELFDIILPNMFISHEPELINVLQPLRETAKIQHLPQHGCSFWVKMK</sequence>
<dbReference type="STRING" id="41431.PCC8801_2934"/>
<name>B7JW85_RIPO1</name>
<reference evidence="2" key="1">
    <citation type="journal article" date="2011" name="MBio">
        <title>Novel metabolic attributes of the genus Cyanothece, comprising a group of unicellular nitrogen-fixing Cyanobacteria.</title>
        <authorList>
            <person name="Bandyopadhyay A."/>
            <person name="Elvitigala T."/>
            <person name="Welsh E."/>
            <person name="Stockel J."/>
            <person name="Liberton M."/>
            <person name="Min H."/>
            <person name="Sherman L.A."/>
            <person name="Pakrasi H.B."/>
        </authorList>
    </citation>
    <scope>NUCLEOTIDE SEQUENCE [LARGE SCALE GENOMIC DNA]</scope>
    <source>
        <strain evidence="2">PCC 8801</strain>
    </source>
</reference>
<gene>
    <name evidence="1" type="ordered locus">PCC8801_2934</name>
</gene>
<dbReference type="eggNOG" id="COG4122">
    <property type="taxonomic scope" value="Bacteria"/>
</dbReference>
<evidence type="ECO:0000313" key="2">
    <source>
        <dbReference type="Proteomes" id="UP000008204"/>
    </source>
</evidence>
<keyword evidence="2" id="KW-1185">Reference proteome</keyword>
<dbReference type="EMBL" id="CP001287">
    <property type="protein sequence ID" value="ACK66930.1"/>
    <property type="molecule type" value="Genomic_DNA"/>
</dbReference>
<protein>
    <recommendedName>
        <fullName evidence="3">Class I SAM-dependent methyltransferase</fullName>
    </recommendedName>
</protein>
<proteinExistence type="predicted"/>